<dbReference type="InterPro" id="IPR025508">
    <property type="entry name" value="DUF4395"/>
</dbReference>
<keyword evidence="1" id="KW-0812">Transmembrane</keyword>
<keyword evidence="6" id="KW-1185">Reference proteome</keyword>
<feature type="transmembrane region" description="Helical" evidence="1">
    <location>
        <begin position="79"/>
        <end position="100"/>
    </location>
</feature>
<evidence type="ECO:0000256" key="1">
    <source>
        <dbReference type="SAM" id="Phobius"/>
    </source>
</evidence>
<reference evidence="3 6" key="2">
    <citation type="journal article" date="2019" name="Int. J. Syst. Evol. Microbiol.">
        <title>The Global Catalogue of Microorganisms (GCM) 10K type strain sequencing project: providing services to taxonomists for standard genome sequencing and annotation.</title>
        <authorList>
            <consortium name="The Broad Institute Genomics Platform"/>
            <consortium name="The Broad Institute Genome Sequencing Center for Infectious Disease"/>
            <person name="Wu L."/>
            <person name="Ma J."/>
        </authorList>
    </citation>
    <scope>NUCLEOTIDE SEQUENCE [LARGE SCALE GENOMIC DNA]</scope>
    <source>
        <strain evidence="3 6">JCM 10664</strain>
    </source>
</reference>
<gene>
    <name evidence="3" type="ORF">GCM10009545_05210</name>
    <name evidence="4" type="ORF">GCM10011581_47880</name>
</gene>
<feature type="domain" description="DUF4395" evidence="2">
    <location>
        <begin position="7"/>
        <end position="137"/>
    </location>
</feature>
<accession>A0A917NJD0</accession>
<proteinExistence type="predicted"/>
<name>A0A917NJD0_9PSEU</name>
<reference evidence="4 5" key="1">
    <citation type="journal article" date="2014" name="Int. J. Syst. Evol. Microbiol.">
        <title>Complete genome sequence of Corynebacterium casei LMG S-19264T (=DSM 44701T), isolated from a smear-ripened cheese.</title>
        <authorList>
            <consortium name="US DOE Joint Genome Institute (JGI-PGF)"/>
            <person name="Walter F."/>
            <person name="Albersmeier A."/>
            <person name="Kalinowski J."/>
            <person name="Ruckert C."/>
        </authorList>
    </citation>
    <scope>NUCLEOTIDE SEQUENCE [LARGE SCALE GENOMIC DNA]</scope>
    <source>
        <strain evidence="4 5">CGMCC 4.7206</strain>
    </source>
</reference>
<evidence type="ECO:0000313" key="4">
    <source>
        <dbReference type="EMBL" id="GGJ05236.1"/>
    </source>
</evidence>
<dbReference type="Proteomes" id="UP000597989">
    <property type="component" value="Unassembled WGS sequence"/>
</dbReference>
<evidence type="ECO:0000313" key="5">
    <source>
        <dbReference type="Proteomes" id="UP000597989"/>
    </source>
</evidence>
<dbReference type="RefSeq" id="WP_188991470.1">
    <property type="nucleotide sequence ID" value="NZ_BAAAHC010000003.1"/>
</dbReference>
<dbReference type="EMBL" id="BMMT01000024">
    <property type="protein sequence ID" value="GGJ05236.1"/>
    <property type="molecule type" value="Genomic_DNA"/>
</dbReference>
<keyword evidence="1" id="KW-1133">Transmembrane helix</keyword>
<dbReference type="Proteomes" id="UP001500220">
    <property type="component" value="Unassembled WGS sequence"/>
</dbReference>
<feature type="transmembrane region" description="Helical" evidence="1">
    <location>
        <begin position="39"/>
        <end position="58"/>
    </location>
</feature>
<evidence type="ECO:0000259" key="2">
    <source>
        <dbReference type="Pfam" id="PF14340"/>
    </source>
</evidence>
<feature type="transmembrane region" description="Helical" evidence="1">
    <location>
        <begin position="106"/>
        <end position="127"/>
    </location>
</feature>
<evidence type="ECO:0000313" key="3">
    <source>
        <dbReference type="EMBL" id="GAA0506147.1"/>
    </source>
</evidence>
<comment type="caution">
    <text evidence="4">The sequence shown here is derived from an EMBL/GenBank/DDBJ whole genome shotgun (WGS) entry which is preliminary data.</text>
</comment>
<dbReference type="AlphaFoldDB" id="A0A917NJD0"/>
<dbReference type="Pfam" id="PF14340">
    <property type="entry name" value="DUF4395"/>
    <property type="match status" value="1"/>
</dbReference>
<feature type="transmembrane region" description="Helical" evidence="1">
    <location>
        <begin position="12"/>
        <end position="33"/>
    </location>
</feature>
<organism evidence="4 5">
    <name type="scientific">Saccharopolyspora thermophila</name>
    <dbReference type="NCBI Taxonomy" id="89367"/>
    <lineage>
        <taxon>Bacteria</taxon>
        <taxon>Bacillati</taxon>
        <taxon>Actinomycetota</taxon>
        <taxon>Actinomycetes</taxon>
        <taxon>Pseudonocardiales</taxon>
        <taxon>Pseudonocardiaceae</taxon>
        <taxon>Saccharopolyspora</taxon>
    </lineage>
</organism>
<sequence>MSAATLDPRGVRFTAAFTSVILALGLVTSSWRVLAAQTVLFGMCAFVGLRLNPWGYVYRRAVQPRLAPVDPADREDPAPVRFSQGVGFVFALVATVGYAAEWTTVGIVANAFALVAALLNAVFGYCLGCQMYLLLRRVASAGASTSDILFKHRETNEGVAR</sequence>
<reference evidence="4" key="3">
    <citation type="submission" date="2020-09" db="EMBL/GenBank/DDBJ databases">
        <authorList>
            <person name="Sun Q."/>
            <person name="Zhou Y."/>
        </authorList>
    </citation>
    <scope>NUCLEOTIDE SEQUENCE</scope>
    <source>
        <strain evidence="4">CGMCC 4.7206</strain>
    </source>
</reference>
<reference evidence="3" key="4">
    <citation type="submission" date="2023-12" db="EMBL/GenBank/DDBJ databases">
        <authorList>
            <person name="Sun Q."/>
            <person name="Inoue M."/>
        </authorList>
    </citation>
    <scope>NUCLEOTIDE SEQUENCE</scope>
    <source>
        <strain evidence="3">JCM 10664</strain>
    </source>
</reference>
<keyword evidence="1" id="KW-0472">Membrane</keyword>
<evidence type="ECO:0000313" key="6">
    <source>
        <dbReference type="Proteomes" id="UP001500220"/>
    </source>
</evidence>
<protein>
    <submittedName>
        <fullName evidence="3">DUF4395 domain-containing protein</fullName>
    </submittedName>
    <submittedName>
        <fullName evidence="4">Membrane protein</fullName>
    </submittedName>
</protein>
<dbReference type="EMBL" id="BAAAHC010000003">
    <property type="protein sequence ID" value="GAA0506147.1"/>
    <property type="molecule type" value="Genomic_DNA"/>
</dbReference>